<reference evidence="3 4" key="1">
    <citation type="journal article" date="2020" name="Mol. Plant">
        <title>The Chromosome-Based Rubber Tree Genome Provides New Insights into Spurge Genome Evolution and Rubber Biosynthesis.</title>
        <authorList>
            <person name="Liu J."/>
            <person name="Shi C."/>
            <person name="Shi C.C."/>
            <person name="Li W."/>
            <person name="Zhang Q.J."/>
            <person name="Zhang Y."/>
            <person name="Li K."/>
            <person name="Lu H.F."/>
            <person name="Shi C."/>
            <person name="Zhu S.T."/>
            <person name="Xiao Z.Y."/>
            <person name="Nan H."/>
            <person name="Yue Y."/>
            <person name="Zhu X.G."/>
            <person name="Wu Y."/>
            <person name="Hong X.N."/>
            <person name="Fan G.Y."/>
            <person name="Tong Y."/>
            <person name="Zhang D."/>
            <person name="Mao C.L."/>
            <person name="Liu Y.L."/>
            <person name="Hao S.J."/>
            <person name="Liu W.Q."/>
            <person name="Lv M.Q."/>
            <person name="Zhang H.B."/>
            <person name="Liu Y."/>
            <person name="Hu-Tang G.R."/>
            <person name="Wang J.P."/>
            <person name="Wang J.H."/>
            <person name="Sun Y.H."/>
            <person name="Ni S.B."/>
            <person name="Chen W.B."/>
            <person name="Zhang X.C."/>
            <person name="Jiao Y.N."/>
            <person name="Eichler E.E."/>
            <person name="Li G.H."/>
            <person name="Liu X."/>
            <person name="Gao L.Z."/>
        </authorList>
    </citation>
    <scope>NUCLEOTIDE SEQUENCE [LARGE SCALE GENOMIC DNA]</scope>
    <source>
        <strain evidence="4">cv. GT1</strain>
        <tissue evidence="3">Leaf</tissue>
    </source>
</reference>
<evidence type="ECO:0000256" key="1">
    <source>
        <dbReference type="ARBA" id="ARBA00004196"/>
    </source>
</evidence>
<dbReference type="InterPro" id="IPR032675">
    <property type="entry name" value="LRR_dom_sf"/>
</dbReference>
<evidence type="ECO:0000313" key="3">
    <source>
        <dbReference type="EMBL" id="KAF2307812.1"/>
    </source>
</evidence>
<comment type="subcellular location">
    <subcellularLocation>
        <location evidence="1">Cell envelope</location>
    </subcellularLocation>
</comment>
<dbReference type="InterPro" id="IPR051848">
    <property type="entry name" value="PGIP"/>
</dbReference>
<dbReference type="SUPFAM" id="SSF52058">
    <property type="entry name" value="L domain-like"/>
    <property type="match status" value="1"/>
</dbReference>
<organism evidence="3 4">
    <name type="scientific">Hevea brasiliensis</name>
    <name type="common">Para rubber tree</name>
    <name type="synonym">Siphonia brasiliensis</name>
    <dbReference type="NCBI Taxonomy" id="3981"/>
    <lineage>
        <taxon>Eukaryota</taxon>
        <taxon>Viridiplantae</taxon>
        <taxon>Streptophyta</taxon>
        <taxon>Embryophyta</taxon>
        <taxon>Tracheophyta</taxon>
        <taxon>Spermatophyta</taxon>
        <taxon>Magnoliopsida</taxon>
        <taxon>eudicotyledons</taxon>
        <taxon>Gunneridae</taxon>
        <taxon>Pentapetalae</taxon>
        <taxon>rosids</taxon>
        <taxon>fabids</taxon>
        <taxon>Malpighiales</taxon>
        <taxon>Euphorbiaceae</taxon>
        <taxon>Crotonoideae</taxon>
        <taxon>Micrandreae</taxon>
        <taxon>Hevea</taxon>
    </lineage>
</organism>
<dbReference type="Pfam" id="PF00560">
    <property type="entry name" value="LRR_1"/>
    <property type="match status" value="4"/>
</dbReference>
<proteinExistence type="predicted"/>
<dbReference type="Proteomes" id="UP000467840">
    <property type="component" value="Chromosome 9"/>
</dbReference>
<dbReference type="InterPro" id="IPR001611">
    <property type="entry name" value="Leu-rich_rpt"/>
</dbReference>
<dbReference type="PANTHER" id="PTHR48059">
    <property type="entry name" value="POLYGALACTURONASE INHIBITOR 1"/>
    <property type="match status" value="1"/>
</dbReference>
<keyword evidence="2" id="KW-0732">Signal</keyword>
<gene>
    <name evidence="3" type="ORF">GH714_032045</name>
</gene>
<accession>A0A6A6M2C2</accession>
<evidence type="ECO:0008006" key="5">
    <source>
        <dbReference type="Google" id="ProtNLM"/>
    </source>
</evidence>
<sequence>MTRKFSSKSNKTLAILTFLLLGRETLIAAHNGTRSSVTLPPTVSFPSPFLLTLWINTEFACFTAKSWCLHLDRNRLTGSIPESFGAFQGNVPGLYLSHNQLSGKIPASLGNLDFGAIDFSRNKLEGDASILFGPNKTTQIVDLSRNLLEFDLSKVAFQSSLTSLDINHNKIYGSIPQRMTQLDLQFLNVSYNRLCGKIPVGGKLQSFDYSTYFHNRCLCGAPLESCKKA</sequence>
<protein>
    <recommendedName>
        <fullName evidence="5">Leucine-rich repeat-containing N-terminal plant-type domain-containing protein</fullName>
    </recommendedName>
</protein>
<feature type="signal peptide" evidence="2">
    <location>
        <begin position="1"/>
        <end position="29"/>
    </location>
</feature>
<dbReference type="EMBL" id="JAAGAX010000008">
    <property type="protein sequence ID" value="KAF2307812.1"/>
    <property type="molecule type" value="Genomic_DNA"/>
</dbReference>
<evidence type="ECO:0000256" key="2">
    <source>
        <dbReference type="SAM" id="SignalP"/>
    </source>
</evidence>
<feature type="chain" id="PRO_5025407695" description="Leucine-rich repeat-containing N-terminal plant-type domain-containing protein" evidence="2">
    <location>
        <begin position="30"/>
        <end position="229"/>
    </location>
</feature>
<name>A0A6A6M2C2_HEVBR</name>
<evidence type="ECO:0000313" key="4">
    <source>
        <dbReference type="Proteomes" id="UP000467840"/>
    </source>
</evidence>
<keyword evidence="4" id="KW-1185">Reference proteome</keyword>
<dbReference type="PANTHER" id="PTHR48059:SF4">
    <property type="entry name" value="POLYGALACTURONASE INHIBITOR 1-RELATED"/>
    <property type="match status" value="1"/>
</dbReference>
<dbReference type="Gene3D" id="3.80.10.10">
    <property type="entry name" value="Ribonuclease Inhibitor"/>
    <property type="match status" value="1"/>
</dbReference>
<comment type="caution">
    <text evidence="3">The sequence shown here is derived from an EMBL/GenBank/DDBJ whole genome shotgun (WGS) entry which is preliminary data.</text>
</comment>
<dbReference type="AlphaFoldDB" id="A0A6A6M2C2"/>